<dbReference type="InterPro" id="IPR018540">
    <property type="entry name" value="Spo0E-like"/>
</dbReference>
<dbReference type="AlphaFoldDB" id="F6DQ53"/>
<organism evidence="1 2">
    <name type="scientific">Desulforamulus ruminis (strain ATCC 23193 / DSM 2154 / NCIMB 8452 / DL)</name>
    <name type="common">Desulfotomaculum ruminis</name>
    <dbReference type="NCBI Taxonomy" id="696281"/>
    <lineage>
        <taxon>Bacteria</taxon>
        <taxon>Bacillati</taxon>
        <taxon>Bacillota</taxon>
        <taxon>Clostridia</taxon>
        <taxon>Eubacteriales</taxon>
        <taxon>Peptococcaceae</taxon>
        <taxon>Desulforamulus</taxon>
    </lineage>
</organism>
<accession>F6DQ53</accession>
<dbReference type="STRING" id="696281.Desru_3797"/>
<dbReference type="RefSeq" id="WP_013843742.1">
    <property type="nucleotide sequence ID" value="NC_015589.1"/>
</dbReference>
<evidence type="ECO:0000313" key="2">
    <source>
        <dbReference type="Proteomes" id="UP000009234"/>
    </source>
</evidence>
<dbReference type="OrthoDB" id="2926507at2"/>
<dbReference type="Pfam" id="PF09388">
    <property type="entry name" value="SpoOE-like"/>
    <property type="match status" value="1"/>
</dbReference>
<gene>
    <name evidence="1" type="ordered locus">Desru_3797</name>
</gene>
<dbReference type="Proteomes" id="UP000009234">
    <property type="component" value="Chromosome"/>
</dbReference>
<evidence type="ECO:0000313" key="1">
    <source>
        <dbReference type="EMBL" id="AEG61997.1"/>
    </source>
</evidence>
<dbReference type="EMBL" id="CP002780">
    <property type="protein sequence ID" value="AEG61997.1"/>
    <property type="molecule type" value="Genomic_DNA"/>
</dbReference>
<reference evidence="1 2" key="2">
    <citation type="journal article" date="2012" name="Stand. Genomic Sci.">
        <title>Complete genome sequence of the sulfate-reducing firmicute Desulfotomaculum ruminis type strain (DL(T)).</title>
        <authorList>
            <person name="Spring S."/>
            <person name="Visser M."/>
            <person name="Lu M."/>
            <person name="Copeland A."/>
            <person name="Lapidus A."/>
            <person name="Lucas S."/>
            <person name="Cheng J.F."/>
            <person name="Han C."/>
            <person name="Tapia R."/>
            <person name="Goodwin L.A."/>
            <person name="Pitluck S."/>
            <person name="Ivanova N."/>
            <person name="Land M."/>
            <person name="Hauser L."/>
            <person name="Larimer F."/>
            <person name="Rohde M."/>
            <person name="Goker M."/>
            <person name="Detter J.C."/>
            <person name="Kyrpides N.C."/>
            <person name="Woyke T."/>
            <person name="Schaap P.J."/>
            <person name="Plugge C.M."/>
            <person name="Muyzer G."/>
            <person name="Kuever J."/>
            <person name="Pereira I.A."/>
            <person name="Parshina S.N."/>
            <person name="Bernier-Latmani R."/>
            <person name="Stams A.J."/>
            <person name="Klenk H.P."/>
        </authorList>
    </citation>
    <scope>NUCLEOTIDE SEQUENCE [LARGE SCALE GENOMIC DNA]</scope>
    <source>
        <strain evidence="2">ATCC 23193 / DSM 2154 / NCIB 8452 / DL</strain>
    </source>
</reference>
<dbReference type="HOGENOM" id="CLU_3079240_0_0_9"/>
<protein>
    <submittedName>
        <fullName evidence="1">Uncharacterized protein</fullName>
    </submittedName>
</protein>
<dbReference type="SUPFAM" id="SSF140500">
    <property type="entry name" value="BAS1536-like"/>
    <property type="match status" value="1"/>
</dbReference>
<sequence>MPEDKLNILIKLGKRRLVILVLKYGFQHSRVLRCSHWLDKRIVMAQRKRKAA</sequence>
<dbReference type="GO" id="GO:0046983">
    <property type="term" value="F:protein dimerization activity"/>
    <property type="evidence" value="ECO:0007669"/>
    <property type="project" value="InterPro"/>
</dbReference>
<reference evidence="2" key="1">
    <citation type="submission" date="2011-05" db="EMBL/GenBank/DDBJ databases">
        <title>Complete sequence of Desulfotomaculum ruminis DSM 2154.</title>
        <authorList>
            <person name="Lucas S."/>
            <person name="Copeland A."/>
            <person name="Lapidus A."/>
            <person name="Cheng J.-F."/>
            <person name="Goodwin L."/>
            <person name="Pitluck S."/>
            <person name="Lu M."/>
            <person name="Detter J.C."/>
            <person name="Han C."/>
            <person name="Tapia R."/>
            <person name="Land M."/>
            <person name="Hauser L."/>
            <person name="Kyrpides N."/>
            <person name="Ivanova N."/>
            <person name="Mikhailova N."/>
            <person name="Pagani I."/>
            <person name="Stams A.J.M."/>
            <person name="Plugge C.M."/>
            <person name="Muyzer G."/>
            <person name="Kuever J."/>
            <person name="Parshina S.N."/>
            <person name="Ivanova A.E."/>
            <person name="Nazina T.N."/>
            <person name="Brambilla E."/>
            <person name="Spring S."/>
            <person name="Klenk H.-P."/>
            <person name="Woyke T."/>
        </authorList>
    </citation>
    <scope>NUCLEOTIDE SEQUENCE [LARGE SCALE GENOMIC DNA]</scope>
    <source>
        <strain evidence="2">ATCC 23193 / DSM 2154 / NCIB 8452 / DL</strain>
    </source>
</reference>
<dbReference type="GO" id="GO:0043937">
    <property type="term" value="P:regulation of sporulation"/>
    <property type="evidence" value="ECO:0007669"/>
    <property type="project" value="InterPro"/>
</dbReference>
<dbReference type="InterPro" id="IPR036638">
    <property type="entry name" value="HLH_DNA-bd_sf"/>
</dbReference>
<dbReference type="KEGG" id="dru:Desru_3797"/>
<dbReference type="InterPro" id="IPR037208">
    <property type="entry name" value="Spo0E-like_sf"/>
</dbReference>
<keyword evidence="2" id="KW-1185">Reference proteome</keyword>
<dbReference type="Gene3D" id="4.10.280.10">
    <property type="entry name" value="Helix-loop-helix DNA-binding domain"/>
    <property type="match status" value="1"/>
</dbReference>
<proteinExistence type="predicted"/>
<name>F6DQ53_DESRL</name>